<dbReference type="EMBL" id="MT142909">
    <property type="protein sequence ID" value="QJA90390.1"/>
    <property type="molecule type" value="Genomic_DNA"/>
</dbReference>
<dbReference type="InterPro" id="IPR011051">
    <property type="entry name" value="RmlC_Cupin_sf"/>
</dbReference>
<dbReference type="GO" id="GO:0008830">
    <property type="term" value="F:dTDP-4-dehydrorhamnose 3,5-epimerase activity"/>
    <property type="evidence" value="ECO:0007669"/>
    <property type="project" value="InterPro"/>
</dbReference>
<organism evidence="1">
    <name type="scientific">viral metagenome</name>
    <dbReference type="NCBI Taxonomy" id="1070528"/>
    <lineage>
        <taxon>unclassified sequences</taxon>
        <taxon>metagenomes</taxon>
        <taxon>organismal metagenomes</taxon>
    </lineage>
</organism>
<proteinExistence type="predicted"/>
<dbReference type="PANTHER" id="PTHR21047:SF2">
    <property type="entry name" value="THYMIDINE DIPHOSPHO-4-KETO-RHAMNOSE 3,5-EPIMERASE"/>
    <property type="match status" value="1"/>
</dbReference>
<dbReference type="SUPFAM" id="SSF51182">
    <property type="entry name" value="RmlC-like cupins"/>
    <property type="match status" value="1"/>
</dbReference>
<name>A0A6M3L6X3_9ZZZZ</name>
<sequence length="178" mass="21356">MEIEQTKLKDVWLIKPDIHQDYRGDYVMTFNQRMYDEICGKKEWVEHDISTSGKGVLRGIHYSPECWKLNECLYGKIYYVVVNCDKSDPEFGKWQSFILSGENHHQLLKHPRYGSGFYCLSDFALFHYLQTEYYVEGNPNQRTFRYDSFNIDWPTDDVMVSKRDWDGAYEWEKELVKT</sequence>
<protein>
    <submittedName>
        <fullName evidence="1">Putative dTDP-4-dehydrorhamnose 3,5-epimerase</fullName>
    </submittedName>
</protein>
<reference evidence="1" key="1">
    <citation type="submission" date="2020-03" db="EMBL/GenBank/DDBJ databases">
        <title>The deep terrestrial virosphere.</title>
        <authorList>
            <person name="Holmfeldt K."/>
            <person name="Nilsson E."/>
            <person name="Simone D."/>
            <person name="Lopez-Fernandez M."/>
            <person name="Wu X."/>
            <person name="de Brujin I."/>
            <person name="Lundin D."/>
            <person name="Andersson A."/>
            <person name="Bertilsson S."/>
            <person name="Dopson M."/>
        </authorList>
    </citation>
    <scope>NUCLEOTIDE SEQUENCE</scope>
    <source>
        <strain evidence="1">MM415B02381</strain>
    </source>
</reference>
<dbReference type="AlphaFoldDB" id="A0A6M3L6X3"/>
<gene>
    <name evidence="1" type="ORF">MM415B02381_0016</name>
</gene>
<accession>A0A6M3L6X3</accession>
<dbReference type="GO" id="GO:0000271">
    <property type="term" value="P:polysaccharide biosynthetic process"/>
    <property type="evidence" value="ECO:0007669"/>
    <property type="project" value="TreeGrafter"/>
</dbReference>
<dbReference type="InterPro" id="IPR000888">
    <property type="entry name" value="RmlC-like"/>
</dbReference>
<dbReference type="PANTHER" id="PTHR21047">
    <property type="entry name" value="DTDP-6-DEOXY-D-GLUCOSE-3,5 EPIMERASE"/>
    <property type="match status" value="1"/>
</dbReference>
<dbReference type="Gene3D" id="2.60.120.10">
    <property type="entry name" value="Jelly Rolls"/>
    <property type="match status" value="1"/>
</dbReference>
<dbReference type="InterPro" id="IPR014710">
    <property type="entry name" value="RmlC-like_jellyroll"/>
</dbReference>
<evidence type="ECO:0000313" key="1">
    <source>
        <dbReference type="EMBL" id="QJA90390.1"/>
    </source>
</evidence>
<dbReference type="Pfam" id="PF00908">
    <property type="entry name" value="dTDP_sugar_isom"/>
    <property type="match status" value="1"/>
</dbReference>
<dbReference type="GO" id="GO:0005829">
    <property type="term" value="C:cytosol"/>
    <property type="evidence" value="ECO:0007669"/>
    <property type="project" value="TreeGrafter"/>
</dbReference>